<organism evidence="2 3">
    <name type="scientific">Prorocentrum cordatum</name>
    <dbReference type="NCBI Taxonomy" id="2364126"/>
    <lineage>
        <taxon>Eukaryota</taxon>
        <taxon>Sar</taxon>
        <taxon>Alveolata</taxon>
        <taxon>Dinophyceae</taxon>
        <taxon>Prorocentrales</taxon>
        <taxon>Prorocentraceae</taxon>
        <taxon>Prorocentrum</taxon>
    </lineage>
</organism>
<comment type="caution">
    <text evidence="2">The sequence shown here is derived from an EMBL/GenBank/DDBJ whole genome shotgun (WGS) entry which is preliminary data.</text>
</comment>
<feature type="region of interest" description="Disordered" evidence="1">
    <location>
        <begin position="1"/>
        <end position="71"/>
    </location>
</feature>
<dbReference type="Proteomes" id="UP001189429">
    <property type="component" value="Unassembled WGS sequence"/>
</dbReference>
<feature type="compositionally biased region" description="Basic and acidic residues" evidence="1">
    <location>
        <begin position="44"/>
        <end position="56"/>
    </location>
</feature>
<keyword evidence="3" id="KW-1185">Reference proteome</keyword>
<reference evidence="2" key="1">
    <citation type="submission" date="2023-10" db="EMBL/GenBank/DDBJ databases">
        <authorList>
            <person name="Chen Y."/>
            <person name="Shah S."/>
            <person name="Dougan E. K."/>
            <person name="Thang M."/>
            <person name="Chan C."/>
        </authorList>
    </citation>
    <scope>NUCLEOTIDE SEQUENCE [LARGE SCALE GENOMIC DNA]</scope>
</reference>
<evidence type="ECO:0000256" key="1">
    <source>
        <dbReference type="SAM" id="MobiDB-lite"/>
    </source>
</evidence>
<dbReference type="EMBL" id="CAUYUJ010021739">
    <property type="protein sequence ID" value="CAK0906732.1"/>
    <property type="molecule type" value="Genomic_DNA"/>
</dbReference>
<accession>A0ABN9Y5S4</accession>
<evidence type="ECO:0000313" key="3">
    <source>
        <dbReference type="Proteomes" id="UP001189429"/>
    </source>
</evidence>
<sequence>MSSGSGAQRQHLLVSGEVGPAGGRQKDGGAPPLRSEAAAGLHAGEGRRQVVTREGRGAANEKPQIADAHGAAGLHRGCAGDAIEWPTEMICCSHRPHPRKNGPPTTRACAAARASVGLPRTQSQAAGARPAATGSSTPRFEAPARGEALVLIPRPAARSQEEGTEEEEEVTQVRAGQGPDMDRAAAGPPGPPAPLSRPGNAVRQKEAATVKSERQQRSGAAGGCDATRCEG</sequence>
<protein>
    <submittedName>
        <fullName evidence="2">Uncharacterized protein</fullName>
    </submittedName>
</protein>
<proteinExistence type="predicted"/>
<feature type="compositionally biased region" description="Basic and acidic residues" evidence="1">
    <location>
        <begin position="203"/>
        <end position="216"/>
    </location>
</feature>
<name>A0ABN9Y5S4_9DINO</name>
<gene>
    <name evidence="2" type="ORF">PCOR1329_LOCUS81968</name>
</gene>
<feature type="region of interest" description="Disordered" evidence="1">
    <location>
        <begin position="114"/>
        <end position="231"/>
    </location>
</feature>
<evidence type="ECO:0000313" key="2">
    <source>
        <dbReference type="EMBL" id="CAK0906732.1"/>
    </source>
</evidence>